<dbReference type="Pfam" id="PF14534">
    <property type="entry name" value="DUF4440"/>
    <property type="match status" value="1"/>
</dbReference>
<dbReference type="KEGG" id="rom:EI983_07935"/>
<dbReference type="SUPFAM" id="SSF54427">
    <property type="entry name" value="NTF2-like"/>
    <property type="match status" value="1"/>
</dbReference>
<organism evidence="2 3">
    <name type="scientific">Roseovarius faecimaris</name>
    <dbReference type="NCBI Taxonomy" id="2494550"/>
    <lineage>
        <taxon>Bacteria</taxon>
        <taxon>Pseudomonadati</taxon>
        <taxon>Pseudomonadota</taxon>
        <taxon>Alphaproteobacteria</taxon>
        <taxon>Rhodobacterales</taxon>
        <taxon>Roseobacteraceae</taxon>
        <taxon>Roseovarius</taxon>
    </lineage>
</organism>
<dbReference type="RefSeq" id="WP_157706846.1">
    <property type="nucleotide sequence ID" value="NZ_CP034348.1"/>
</dbReference>
<evidence type="ECO:0000313" key="2">
    <source>
        <dbReference type="EMBL" id="QGX98214.1"/>
    </source>
</evidence>
<feature type="domain" description="DUF4440" evidence="1">
    <location>
        <begin position="14"/>
        <end position="115"/>
    </location>
</feature>
<dbReference type="AlphaFoldDB" id="A0A6I6IQ03"/>
<dbReference type="InterPro" id="IPR032710">
    <property type="entry name" value="NTF2-like_dom_sf"/>
</dbReference>
<dbReference type="InterPro" id="IPR027843">
    <property type="entry name" value="DUF4440"/>
</dbReference>
<proteinExistence type="predicted"/>
<keyword evidence="3" id="KW-1185">Reference proteome</keyword>
<sequence length="130" mass="14328">MTQDQTDPLLVTLLTLERQVWEALRRGDAAADAALLSADFLGVYPSGFAGRADHAEQLEDGPSVAGYRLTEARCLPVGEAHAMLCYRAEYRRPGQAEEEAMYVSSLWQREAAGWRNIFSQDTPVSDAVLP</sequence>
<protein>
    <submittedName>
        <fullName evidence="2">Nuclear transport factor 2 family protein</fullName>
    </submittedName>
</protein>
<dbReference type="Gene3D" id="3.10.450.50">
    <property type="match status" value="1"/>
</dbReference>
<name>A0A6I6IQ03_9RHOB</name>
<gene>
    <name evidence="2" type="ORF">EI983_07935</name>
</gene>
<accession>A0A6I6IQ03</accession>
<evidence type="ECO:0000313" key="3">
    <source>
        <dbReference type="Proteomes" id="UP000428330"/>
    </source>
</evidence>
<dbReference type="Proteomes" id="UP000428330">
    <property type="component" value="Chromosome"/>
</dbReference>
<reference evidence="3" key="1">
    <citation type="submission" date="2018-12" db="EMBL/GenBank/DDBJ databases">
        <title>Complete genome sequence of Roseovarius sp. MME-070.</title>
        <authorList>
            <person name="Nam Y.-D."/>
            <person name="Kang J."/>
            <person name="Chung W.-H."/>
            <person name="Park Y.S."/>
        </authorList>
    </citation>
    <scope>NUCLEOTIDE SEQUENCE [LARGE SCALE GENOMIC DNA]</scope>
    <source>
        <strain evidence="3">MME-070</strain>
    </source>
</reference>
<evidence type="ECO:0000259" key="1">
    <source>
        <dbReference type="Pfam" id="PF14534"/>
    </source>
</evidence>
<dbReference type="OrthoDB" id="4479885at2"/>
<dbReference type="EMBL" id="CP034348">
    <property type="protein sequence ID" value="QGX98214.1"/>
    <property type="molecule type" value="Genomic_DNA"/>
</dbReference>